<accession>A0A8S5PGV4</accession>
<evidence type="ECO:0000313" key="1">
    <source>
        <dbReference type="EMBL" id="DAE05420.1"/>
    </source>
</evidence>
<dbReference type="EMBL" id="BK015410">
    <property type="protein sequence ID" value="DAE05420.1"/>
    <property type="molecule type" value="Genomic_DNA"/>
</dbReference>
<proteinExistence type="predicted"/>
<protein>
    <submittedName>
        <fullName evidence="1">Uncharacterized protein</fullName>
    </submittedName>
</protein>
<organism evidence="1">
    <name type="scientific">Siphoviridae sp. ctMkg9</name>
    <dbReference type="NCBI Taxonomy" id="2825463"/>
    <lineage>
        <taxon>Viruses</taxon>
        <taxon>Duplodnaviria</taxon>
        <taxon>Heunggongvirae</taxon>
        <taxon>Uroviricota</taxon>
        <taxon>Caudoviricetes</taxon>
    </lineage>
</organism>
<name>A0A8S5PGV4_9CAUD</name>
<reference evidence="1" key="1">
    <citation type="journal article" date="2021" name="Proc. Natl. Acad. Sci. U.S.A.">
        <title>A Catalog of Tens of Thousands of Viruses from Human Metagenomes Reveals Hidden Associations with Chronic Diseases.</title>
        <authorList>
            <person name="Tisza M.J."/>
            <person name="Buck C.B."/>
        </authorList>
    </citation>
    <scope>NUCLEOTIDE SEQUENCE</scope>
    <source>
        <strain evidence="1">CtMkg9</strain>
    </source>
</reference>
<sequence>MIIVSQEKNRIINFDNILQIYITIDEDDKGCYIQYEDCNNSCEGLGKYNTEKRAKKVLAEIVRKYSSYLQLTGRPAIMQGQMDIQPNIFNIPKTYEMPED</sequence>